<dbReference type="OrthoDB" id="7584044at2"/>
<evidence type="ECO:0000256" key="2">
    <source>
        <dbReference type="ARBA" id="ARBA00023125"/>
    </source>
</evidence>
<dbReference type="InterPro" id="IPR036390">
    <property type="entry name" value="WH_DNA-bd_sf"/>
</dbReference>
<evidence type="ECO:0000259" key="4">
    <source>
        <dbReference type="PROSITE" id="PS50042"/>
    </source>
</evidence>
<keyword evidence="2" id="KW-0238">DNA-binding</keyword>
<dbReference type="InterPro" id="IPR018490">
    <property type="entry name" value="cNMP-bd_dom_sf"/>
</dbReference>
<evidence type="ECO:0000313" key="9">
    <source>
        <dbReference type="Proteomes" id="UP000669317"/>
    </source>
</evidence>
<dbReference type="PROSITE" id="PS51063">
    <property type="entry name" value="HTH_CRP_2"/>
    <property type="match status" value="1"/>
</dbReference>
<protein>
    <submittedName>
        <fullName evidence="6">Crp/Fnr family transcriptional regulator</fullName>
    </submittedName>
    <submittedName>
        <fullName evidence="7">cAMP-binding protein</fullName>
    </submittedName>
</protein>
<dbReference type="InterPro" id="IPR014710">
    <property type="entry name" value="RmlC-like_jellyroll"/>
</dbReference>
<accession>A0A2U3Q0D5</accession>
<dbReference type="InterPro" id="IPR050397">
    <property type="entry name" value="Env_Response_Regulators"/>
</dbReference>
<dbReference type="Gene3D" id="2.60.120.10">
    <property type="entry name" value="Jelly Rolls"/>
    <property type="match status" value="1"/>
</dbReference>
<dbReference type="SUPFAM" id="SSF51206">
    <property type="entry name" value="cAMP-binding domain-like"/>
    <property type="match status" value="1"/>
</dbReference>
<keyword evidence="9" id="KW-1185">Reference proteome</keyword>
<evidence type="ECO:0000259" key="5">
    <source>
        <dbReference type="PROSITE" id="PS51063"/>
    </source>
</evidence>
<reference evidence="7 8" key="1">
    <citation type="submission" date="2018-03" db="EMBL/GenBank/DDBJ databases">
        <authorList>
            <person name="Gully D."/>
        </authorList>
    </citation>
    <scope>NUCLEOTIDE SEQUENCE [LARGE SCALE GENOMIC DNA]</scope>
    <source>
        <strain evidence="7">ORS3257</strain>
    </source>
</reference>
<proteinExistence type="predicted"/>
<dbReference type="SMART" id="SM00419">
    <property type="entry name" value="HTH_CRP"/>
    <property type="match status" value="1"/>
</dbReference>
<dbReference type="InterPro" id="IPR012318">
    <property type="entry name" value="HTH_CRP"/>
</dbReference>
<keyword evidence="1" id="KW-0805">Transcription regulation</keyword>
<feature type="domain" description="Cyclic nucleotide-binding" evidence="4">
    <location>
        <begin position="20"/>
        <end position="124"/>
    </location>
</feature>
<dbReference type="GO" id="GO:0003677">
    <property type="term" value="F:DNA binding"/>
    <property type="evidence" value="ECO:0007669"/>
    <property type="project" value="UniProtKB-KW"/>
</dbReference>
<sequence length="248" mass="27681">MPLSTVDRSALQPVIRRLSALRPLSTEARASLEYAMLEGLQRAGAGEDLISEGDPVDSVRVVLSGWLCRYKTLEDGRRQIVNFIFPGESCDAHAFLLPVMDHSIATMTPVVYSEIKRARFESLMAGDRSLAEAFWCETLVNIAIQREWAINLGRRVAVERVAHLFCETFERLRVVGMVDGNSCVMPVTQMDLADATGLSVVHLNRTLQELRASGLIILRERMLTIPDLDALKNAALYSPSYLQLYRGD</sequence>
<dbReference type="InterPro" id="IPR036388">
    <property type="entry name" value="WH-like_DNA-bd_sf"/>
</dbReference>
<dbReference type="PANTHER" id="PTHR24567:SF68">
    <property type="entry name" value="DNA-BINDING TRANSCRIPTIONAL DUAL REGULATOR CRP"/>
    <property type="match status" value="1"/>
</dbReference>
<dbReference type="EMBL" id="LS398110">
    <property type="protein sequence ID" value="SPP94877.1"/>
    <property type="molecule type" value="Genomic_DNA"/>
</dbReference>
<dbReference type="GO" id="GO:0005829">
    <property type="term" value="C:cytosol"/>
    <property type="evidence" value="ECO:0007669"/>
    <property type="project" value="TreeGrafter"/>
</dbReference>
<dbReference type="CDD" id="cd00038">
    <property type="entry name" value="CAP_ED"/>
    <property type="match status" value="1"/>
</dbReference>
<dbReference type="AlphaFoldDB" id="A0A2U3Q0D5"/>
<dbReference type="RefSeq" id="WP_122402819.1">
    <property type="nucleotide sequence ID" value="NZ_JAGIKT010000067.1"/>
</dbReference>
<name>A0A2U3Q0D5_9BRAD</name>
<dbReference type="KEGG" id="bvz:BRAD3257_3863"/>
<gene>
    <name evidence="7" type="ORF">BRAD3257_3863</name>
    <name evidence="6" type="ORF">JWS04_27025</name>
</gene>
<dbReference type="SUPFAM" id="SSF46785">
    <property type="entry name" value="Winged helix' DNA-binding domain"/>
    <property type="match status" value="1"/>
</dbReference>
<dbReference type="Proteomes" id="UP000669317">
    <property type="component" value="Unassembled WGS sequence"/>
</dbReference>
<evidence type="ECO:0000313" key="7">
    <source>
        <dbReference type="EMBL" id="SPP94877.1"/>
    </source>
</evidence>
<dbReference type="Proteomes" id="UP000246085">
    <property type="component" value="Chromosome BRAD3257"/>
</dbReference>
<feature type="domain" description="HTH crp-type" evidence="5">
    <location>
        <begin position="155"/>
        <end position="229"/>
    </location>
</feature>
<dbReference type="GO" id="GO:0003700">
    <property type="term" value="F:DNA-binding transcription factor activity"/>
    <property type="evidence" value="ECO:0007669"/>
    <property type="project" value="TreeGrafter"/>
</dbReference>
<evidence type="ECO:0000256" key="3">
    <source>
        <dbReference type="ARBA" id="ARBA00023163"/>
    </source>
</evidence>
<dbReference type="Pfam" id="PF00027">
    <property type="entry name" value="cNMP_binding"/>
    <property type="match status" value="1"/>
</dbReference>
<dbReference type="InterPro" id="IPR000595">
    <property type="entry name" value="cNMP-bd_dom"/>
</dbReference>
<evidence type="ECO:0000313" key="8">
    <source>
        <dbReference type="Proteomes" id="UP000246085"/>
    </source>
</evidence>
<evidence type="ECO:0000313" key="6">
    <source>
        <dbReference type="EMBL" id="MBP0114659.1"/>
    </source>
</evidence>
<dbReference type="Gene3D" id="1.10.10.10">
    <property type="entry name" value="Winged helix-like DNA-binding domain superfamily/Winged helix DNA-binding domain"/>
    <property type="match status" value="1"/>
</dbReference>
<dbReference type="PANTHER" id="PTHR24567">
    <property type="entry name" value="CRP FAMILY TRANSCRIPTIONAL REGULATORY PROTEIN"/>
    <property type="match status" value="1"/>
</dbReference>
<dbReference type="SMART" id="SM00100">
    <property type="entry name" value="cNMP"/>
    <property type="match status" value="1"/>
</dbReference>
<reference evidence="6 9" key="2">
    <citation type="submission" date="2021-03" db="EMBL/GenBank/DDBJ databases">
        <title>Genome Sequence of Bradyrhizobium vignae strain ISRA400.</title>
        <authorList>
            <person name="Tisa L.S."/>
            <person name="Svistoonoff S."/>
            <person name="Hocher V."/>
            <person name="Fall S."/>
            <person name="Zaiya A."/>
            <person name="Naing D."/>
            <person name="Niang N."/>
            <person name="Diouf A."/>
            <person name="Dasylva M.C."/>
            <person name="Toure O."/>
            <person name="Gueye M."/>
            <person name="Gully D."/>
            <person name="Tisseyre P."/>
            <person name="Simpson S."/>
            <person name="Morris K."/>
            <person name="Thomas W.K."/>
        </authorList>
    </citation>
    <scope>NUCLEOTIDE SEQUENCE [LARGE SCALE GENOMIC DNA]</scope>
    <source>
        <strain evidence="6 9">ISRA400</strain>
    </source>
</reference>
<keyword evidence="3" id="KW-0804">Transcription</keyword>
<dbReference type="EMBL" id="JAGIKT010000067">
    <property type="protein sequence ID" value="MBP0114659.1"/>
    <property type="molecule type" value="Genomic_DNA"/>
</dbReference>
<organism evidence="7 8">
    <name type="scientific">Bradyrhizobium vignae</name>
    <dbReference type="NCBI Taxonomy" id="1549949"/>
    <lineage>
        <taxon>Bacteria</taxon>
        <taxon>Pseudomonadati</taxon>
        <taxon>Pseudomonadota</taxon>
        <taxon>Alphaproteobacteria</taxon>
        <taxon>Hyphomicrobiales</taxon>
        <taxon>Nitrobacteraceae</taxon>
        <taxon>Bradyrhizobium</taxon>
    </lineage>
</organism>
<evidence type="ECO:0000256" key="1">
    <source>
        <dbReference type="ARBA" id="ARBA00023015"/>
    </source>
</evidence>
<dbReference type="Pfam" id="PF13545">
    <property type="entry name" value="HTH_Crp_2"/>
    <property type="match status" value="1"/>
</dbReference>
<accession>A0A4Q0R457</accession>
<dbReference type="PROSITE" id="PS50042">
    <property type="entry name" value="CNMP_BINDING_3"/>
    <property type="match status" value="1"/>
</dbReference>